<reference evidence="7" key="1">
    <citation type="submission" date="2023-06" db="EMBL/GenBank/DDBJ databases">
        <title>Genomic analysis of the entomopathogenic nematode Steinernema hermaphroditum.</title>
        <authorList>
            <person name="Schwarz E.M."/>
            <person name="Heppert J.K."/>
            <person name="Baniya A."/>
            <person name="Schwartz H.T."/>
            <person name="Tan C.-H."/>
            <person name="Antoshechkin I."/>
            <person name="Sternberg P.W."/>
            <person name="Goodrich-Blair H."/>
            <person name="Dillman A.R."/>
        </authorList>
    </citation>
    <scope>NUCLEOTIDE SEQUENCE</scope>
    <source>
        <strain evidence="7">PS9179</strain>
        <tissue evidence="7">Whole animal</tissue>
    </source>
</reference>
<gene>
    <name evidence="7" type="ORF">QR680_016282</name>
</gene>
<evidence type="ECO:0000256" key="6">
    <source>
        <dbReference type="SAM" id="Phobius"/>
    </source>
</evidence>
<evidence type="ECO:0000256" key="5">
    <source>
        <dbReference type="ARBA" id="ARBA00023136"/>
    </source>
</evidence>
<keyword evidence="5 6" id="KW-0472">Membrane</keyword>
<evidence type="ECO:0000256" key="3">
    <source>
        <dbReference type="ARBA" id="ARBA00022692"/>
    </source>
</evidence>
<evidence type="ECO:0000256" key="1">
    <source>
        <dbReference type="ARBA" id="ARBA00004141"/>
    </source>
</evidence>
<feature type="transmembrane region" description="Helical" evidence="6">
    <location>
        <begin position="12"/>
        <end position="31"/>
    </location>
</feature>
<keyword evidence="4 6" id="KW-1133">Transmembrane helix</keyword>
<comment type="subcellular location">
    <subcellularLocation>
        <location evidence="1">Membrane</location>
        <topology evidence="1">Multi-pass membrane protein</topology>
    </subcellularLocation>
</comment>
<accession>A0AA39HAZ2</accession>
<feature type="transmembrane region" description="Helical" evidence="6">
    <location>
        <begin position="133"/>
        <end position="156"/>
    </location>
</feature>
<keyword evidence="8" id="KW-1185">Reference proteome</keyword>
<protein>
    <recommendedName>
        <fullName evidence="9">G-protein coupled receptors family 1 profile domain-containing protein</fullName>
    </recommendedName>
</protein>
<comment type="similarity">
    <text evidence="2">Belongs to the nematode receptor-like protein srd family.</text>
</comment>
<feature type="transmembrane region" description="Helical" evidence="6">
    <location>
        <begin position="43"/>
        <end position="61"/>
    </location>
</feature>
<evidence type="ECO:0000256" key="2">
    <source>
        <dbReference type="ARBA" id="ARBA00009166"/>
    </source>
</evidence>
<dbReference type="GO" id="GO:0016020">
    <property type="term" value="C:membrane"/>
    <property type="evidence" value="ECO:0007669"/>
    <property type="project" value="UniProtKB-SubCell"/>
</dbReference>
<name>A0AA39HAZ2_9BILA</name>
<dbReference type="Proteomes" id="UP001175271">
    <property type="component" value="Unassembled WGS sequence"/>
</dbReference>
<proteinExistence type="inferred from homology"/>
<feature type="transmembrane region" description="Helical" evidence="6">
    <location>
        <begin position="176"/>
        <end position="205"/>
    </location>
</feature>
<dbReference type="Pfam" id="PF10317">
    <property type="entry name" value="7TM_GPCR_Srd"/>
    <property type="match status" value="1"/>
</dbReference>
<dbReference type="EMBL" id="JAUCMV010000004">
    <property type="protein sequence ID" value="KAK0402345.1"/>
    <property type="molecule type" value="Genomic_DNA"/>
</dbReference>
<keyword evidence="3 6" id="KW-0812">Transmembrane</keyword>
<dbReference type="PANTHER" id="PTHR22945">
    <property type="entry name" value="SERPENTINE RECEPTOR, CLASS D DELTA"/>
    <property type="match status" value="1"/>
</dbReference>
<dbReference type="AlphaFoldDB" id="A0AA39HAZ2"/>
<dbReference type="PANTHER" id="PTHR22945:SF40">
    <property type="entry name" value="SERPENTINE RECEPTOR, CLASS D (DELTA)-RELATED"/>
    <property type="match status" value="1"/>
</dbReference>
<evidence type="ECO:0000256" key="4">
    <source>
        <dbReference type="ARBA" id="ARBA00022989"/>
    </source>
</evidence>
<feature type="transmembrane region" description="Helical" evidence="6">
    <location>
        <begin position="93"/>
        <end position="113"/>
    </location>
</feature>
<evidence type="ECO:0000313" key="8">
    <source>
        <dbReference type="Proteomes" id="UP001175271"/>
    </source>
</evidence>
<dbReference type="InterPro" id="IPR019421">
    <property type="entry name" value="7TM_GPCR_serpentine_rcpt_Srd"/>
</dbReference>
<feature type="transmembrane region" description="Helical" evidence="6">
    <location>
        <begin position="269"/>
        <end position="288"/>
    </location>
</feature>
<organism evidence="7 8">
    <name type="scientific">Steinernema hermaphroditum</name>
    <dbReference type="NCBI Taxonomy" id="289476"/>
    <lineage>
        <taxon>Eukaryota</taxon>
        <taxon>Metazoa</taxon>
        <taxon>Ecdysozoa</taxon>
        <taxon>Nematoda</taxon>
        <taxon>Chromadorea</taxon>
        <taxon>Rhabditida</taxon>
        <taxon>Tylenchina</taxon>
        <taxon>Panagrolaimomorpha</taxon>
        <taxon>Strongyloidoidea</taxon>
        <taxon>Steinernematidae</taxon>
        <taxon>Steinernema</taxon>
    </lineage>
</organism>
<feature type="transmembrane region" description="Helical" evidence="6">
    <location>
        <begin position="226"/>
        <end position="249"/>
    </location>
</feature>
<sequence length="314" mass="34937">MSGDFLNVLFSYFLAAFGFSIGLLFLYIVITKSPPCLRVYRNTILNLTFFYLFAMFVHAFMTQQIQTMYGSKSCAKFVAPLAYLGREMTVLSIYMYGLAVQNVAIAIAICFFYRYEQIRHMNVSDHGKSSFRVALCVSAHGVGSIAMGALAHVVALNAEITENNGIYVVCFDESNYSSMTVVSAFALLLVTTVATAIVILATMTIRILRKQKVLMSKQTYRLQKLLTINLLVLLALPFFFDLIPIVLMALDIVFGSNNVYLFTSLATHLPYFDVILSFVVTLGFVTPYREAVISKLWSGQVVTPAVSIVTSHTP</sequence>
<evidence type="ECO:0008006" key="9">
    <source>
        <dbReference type="Google" id="ProtNLM"/>
    </source>
</evidence>
<comment type="caution">
    <text evidence="7">The sequence shown here is derived from an EMBL/GenBank/DDBJ whole genome shotgun (WGS) entry which is preliminary data.</text>
</comment>
<dbReference type="InterPro" id="IPR050920">
    <property type="entry name" value="Nematode_rcpt-like_delta"/>
</dbReference>
<evidence type="ECO:0000313" key="7">
    <source>
        <dbReference type="EMBL" id="KAK0402345.1"/>
    </source>
</evidence>